<feature type="domain" description="ABC3 transporter permease C-terminal" evidence="8">
    <location>
        <begin position="637"/>
        <end position="759"/>
    </location>
</feature>
<dbReference type="EMBL" id="SLXA01000010">
    <property type="protein sequence ID" value="TCO84027.1"/>
    <property type="molecule type" value="Genomic_DNA"/>
</dbReference>
<dbReference type="Gene3D" id="1.10.287.1490">
    <property type="match status" value="1"/>
</dbReference>
<dbReference type="SUPFAM" id="SSF57997">
    <property type="entry name" value="Tropomyosin"/>
    <property type="match status" value="1"/>
</dbReference>
<feature type="transmembrane region" description="Helical" evidence="7">
    <location>
        <begin position="804"/>
        <end position="824"/>
    </location>
</feature>
<feature type="domain" description="MacB-like periplasmic core" evidence="9">
    <location>
        <begin position="24"/>
        <end position="223"/>
    </location>
</feature>
<feature type="transmembrane region" description="Helical" evidence="7">
    <location>
        <begin position="676"/>
        <end position="700"/>
    </location>
</feature>
<evidence type="ECO:0000313" key="11">
    <source>
        <dbReference type="Proteomes" id="UP000295711"/>
    </source>
</evidence>
<reference evidence="10 11" key="1">
    <citation type="submission" date="2019-03" db="EMBL/GenBank/DDBJ databases">
        <title>Genomic Encyclopedia of Type Strains, Phase IV (KMG-IV): sequencing the most valuable type-strain genomes for metagenomic binning, comparative biology and taxonomic classification.</title>
        <authorList>
            <person name="Goeker M."/>
        </authorList>
    </citation>
    <scope>NUCLEOTIDE SEQUENCE [LARGE SCALE GENOMIC DNA]</scope>
    <source>
        <strain evidence="10 11">DSM 28559</strain>
    </source>
</reference>
<feature type="coiled-coil region" evidence="6">
    <location>
        <begin position="257"/>
        <end position="316"/>
    </location>
</feature>
<keyword evidence="2" id="KW-1003">Cell membrane</keyword>
<dbReference type="InterPro" id="IPR025857">
    <property type="entry name" value="MacB_PCD"/>
</dbReference>
<evidence type="ECO:0000259" key="9">
    <source>
        <dbReference type="Pfam" id="PF12704"/>
    </source>
</evidence>
<feature type="domain" description="ABC3 transporter permease C-terminal" evidence="8">
    <location>
        <begin position="1040"/>
        <end position="1157"/>
    </location>
</feature>
<protein>
    <submittedName>
        <fullName evidence="10">Putative ABC transport system permease protein</fullName>
    </submittedName>
</protein>
<evidence type="ECO:0000256" key="6">
    <source>
        <dbReference type="SAM" id="Coils"/>
    </source>
</evidence>
<keyword evidence="6" id="KW-0175">Coiled coil</keyword>
<accession>A0A4R2LGJ6</accession>
<dbReference type="OrthoDB" id="5137249at2"/>
<feature type="transmembrane region" description="Helical" evidence="7">
    <location>
        <begin position="1131"/>
        <end position="1151"/>
    </location>
</feature>
<name>A0A4R2LGJ6_9FIRM</name>
<dbReference type="PANTHER" id="PTHR30287">
    <property type="entry name" value="MEMBRANE COMPONENT OF PREDICTED ABC SUPERFAMILY METABOLITE UPTAKE TRANSPORTER"/>
    <property type="match status" value="1"/>
</dbReference>
<evidence type="ECO:0000256" key="7">
    <source>
        <dbReference type="SAM" id="Phobius"/>
    </source>
</evidence>
<dbReference type="AlphaFoldDB" id="A0A4R2LGJ6"/>
<evidence type="ECO:0000313" key="10">
    <source>
        <dbReference type="EMBL" id="TCO84027.1"/>
    </source>
</evidence>
<feature type="coiled-coil region" evidence="6">
    <location>
        <begin position="411"/>
        <end position="531"/>
    </location>
</feature>
<keyword evidence="4 7" id="KW-1133">Transmembrane helix</keyword>
<feature type="transmembrane region" description="Helical" evidence="7">
    <location>
        <begin position="1089"/>
        <end position="1111"/>
    </location>
</feature>
<keyword evidence="3 7" id="KW-0812">Transmembrane</keyword>
<dbReference type="InterPro" id="IPR003838">
    <property type="entry name" value="ABC3_permease_C"/>
</dbReference>
<feature type="transmembrane region" description="Helical" evidence="7">
    <location>
        <begin position="731"/>
        <end position="755"/>
    </location>
</feature>
<dbReference type="PANTHER" id="PTHR30287:SF1">
    <property type="entry name" value="INNER MEMBRANE PROTEIN"/>
    <property type="match status" value="1"/>
</dbReference>
<dbReference type="InterPro" id="IPR038766">
    <property type="entry name" value="Membrane_comp_ABC_pdt"/>
</dbReference>
<comment type="caution">
    <text evidence="10">The sequence shown here is derived from an EMBL/GenBank/DDBJ whole genome shotgun (WGS) entry which is preliminary data.</text>
</comment>
<dbReference type="Proteomes" id="UP000295711">
    <property type="component" value="Unassembled WGS sequence"/>
</dbReference>
<evidence type="ECO:0000256" key="5">
    <source>
        <dbReference type="ARBA" id="ARBA00023136"/>
    </source>
</evidence>
<keyword evidence="11" id="KW-1185">Reference proteome</keyword>
<proteinExistence type="predicted"/>
<comment type="subcellular location">
    <subcellularLocation>
        <location evidence="1">Cell membrane</location>
        <topology evidence="1">Multi-pass membrane protein</topology>
    </subcellularLocation>
</comment>
<dbReference type="GO" id="GO:0005886">
    <property type="term" value="C:plasma membrane"/>
    <property type="evidence" value="ECO:0007669"/>
    <property type="project" value="UniProtKB-SubCell"/>
</dbReference>
<feature type="transmembrane region" description="Helical" evidence="7">
    <location>
        <begin position="21"/>
        <end position="38"/>
    </location>
</feature>
<feature type="coiled-coil region" evidence="6">
    <location>
        <begin position="574"/>
        <end position="601"/>
    </location>
</feature>
<feature type="transmembrane region" description="Helical" evidence="7">
    <location>
        <begin position="633"/>
        <end position="655"/>
    </location>
</feature>
<gene>
    <name evidence="10" type="ORF">EV212_11050</name>
</gene>
<sequence length="1166" mass="129881">MRKKALAKDFRMEIRNSLNRFLSIFFIVALGVAFFAGIRASEPDMRYSGDAYFDAHNMMDMKILSTLGLTEADIEAIQAVEGVEKVEPGYMIDVLALMGESERVIHVESLPETMNQVDVAEGRLPEKKGECIIDMDTAASYDIKIGDTLTFLSGTDTELSENLATEEYTVVGTCSSPMYISFNRGSTNIGSGEIDMFAYVTDESFDQEVYSQAYVTVKGAKGATAFTDSYREIVDKVKENVEGISDVRCDIRYAEIMDEANEKVAEAESELEEAKEEAKTELDEAEQELKDGEAKLADGKAELASSENDIREAKNKLYDSRTTLDDGWNQYNNGKTQMESGKAALEEAEKTLGENEAALADGESQIAEAEKNLVEKESELTTAEQGLSDAKALIDGLSTGWQQYQAGMSGLETLKNQLAQLEQLISAGMATPEQIAQAEQLRAVIAQTEAQMAEIKANLDAMEAMRPAAEEALAHEAEIIAGRAELEAGKSELEAKKSELAEGRKQLEAGKEELEERKTSLAEAEKALADSYNQLASGESAYITGWGQVNDGEVQIREAYATIAENEQKLADGWEEYEKGKKEAEEKISDAEIKIQDAKNEIDGIDKPSWYVNDRDSNSDYSGYSDNADRMRAIGSVFPVLFFLVAALVSLTTMTRMVEEQRIQIGTLKALGYSKFWIAAKYVGYALAATLGGSVAGVLFGQKVFPYIIVIAYKIMYIHIPDVVIPYDMGYALAASGTAVLCTMAATISACYRALQAQPAELMRPEAPKIGKRVFLERIPWIWGNLNFTWKSTVRNLLRYKKRFFMTVFGIGGCMALMIVGYGLKDSIMDIARLQYRKIQIYDLMAVIDEDIDTEEKKSIDMGLESDERICSYMDGYMRLSEVTLGDEKKDIYLYIPSELEGLDKFVTFNDRTSGDTWQMTEDSAILTEKAAKDMVVSVGDEIQIELEDNETITVTVTDICENYLSHYIYLAPQLYETLTGDVPPYNCIFADLKEEYEEELTQVGEELLKNDGILTVSYTNNMESQLEDMLSVLDSVIVVLIISAGMLAFVVLYNLNNININERKRELATLKVLGFYDMEVGNYVYRENILLTIIGAVAGVFLGKVLHQFVIQTVEVEMTMFGRNINMPSYLYAIGFTFLFSLLVNLVMYFKLKKINMVESLKSVE</sequence>
<evidence type="ECO:0000259" key="8">
    <source>
        <dbReference type="Pfam" id="PF02687"/>
    </source>
</evidence>
<dbReference type="Pfam" id="PF12704">
    <property type="entry name" value="MacB_PCD"/>
    <property type="match status" value="1"/>
</dbReference>
<organism evidence="10 11">
    <name type="scientific">Frisingicoccus caecimuris</name>
    <dbReference type="NCBI Taxonomy" id="1796636"/>
    <lineage>
        <taxon>Bacteria</taxon>
        <taxon>Bacillati</taxon>
        <taxon>Bacillota</taxon>
        <taxon>Clostridia</taxon>
        <taxon>Lachnospirales</taxon>
        <taxon>Lachnospiraceae</taxon>
        <taxon>Frisingicoccus</taxon>
    </lineage>
</organism>
<keyword evidence="5 7" id="KW-0472">Membrane</keyword>
<evidence type="ECO:0000256" key="3">
    <source>
        <dbReference type="ARBA" id="ARBA00022692"/>
    </source>
</evidence>
<dbReference type="Pfam" id="PF02687">
    <property type="entry name" value="FtsX"/>
    <property type="match status" value="2"/>
</dbReference>
<evidence type="ECO:0000256" key="1">
    <source>
        <dbReference type="ARBA" id="ARBA00004651"/>
    </source>
</evidence>
<evidence type="ECO:0000256" key="4">
    <source>
        <dbReference type="ARBA" id="ARBA00022989"/>
    </source>
</evidence>
<feature type="coiled-coil region" evidence="6">
    <location>
        <begin position="345"/>
        <end position="386"/>
    </location>
</feature>
<dbReference type="RefSeq" id="WP_132092619.1">
    <property type="nucleotide sequence ID" value="NZ_JANKAQ010000011.1"/>
</dbReference>
<feature type="transmembrane region" description="Helical" evidence="7">
    <location>
        <begin position="1030"/>
        <end position="1056"/>
    </location>
</feature>
<evidence type="ECO:0000256" key="2">
    <source>
        <dbReference type="ARBA" id="ARBA00022475"/>
    </source>
</evidence>